<gene>
    <name evidence="3" type="ORF">SAMN02983003_3157</name>
</gene>
<dbReference type="RefSeq" id="WP_072345232.1">
    <property type="nucleotide sequence ID" value="NZ_FPKU01000003.1"/>
</dbReference>
<keyword evidence="1" id="KW-0472">Membrane</keyword>
<feature type="transmembrane region" description="Helical" evidence="1">
    <location>
        <begin position="203"/>
        <end position="224"/>
    </location>
</feature>
<accession>A0A1K2I0Y2</accession>
<evidence type="ECO:0000256" key="1">
    <source>
        <dbReference type="SAM" id="Phobius"/>
    </source>
</evidence>
<sequence>MTPTETFTRKAPGICDRLLGDFPIRPDDAFAIVGNAGHESLGFTALQEITPVVKGSRGGWGWMQWTGPRRREFEAYCKRNKLDPSSDQANYSWLFIELNSTEKRAIGATVAASGLEEKVVAFEKSFLRAGIKHYPSRQNWARIAEKAAVRLRPEPVPPETKVAILEDEAKAANDRAIRNGTGAVSGAGGEVILVSNAERVADLVTLGLGAAFFVLMVFLGWKAFGHWRKSRDLKKAAILIGDAS</sequence>
<dbReference type="OrthoDB" id="8005199at2"/>
<keyword evidence="4" id="KW-1185">Reference proteome</keyword>
<protein>
    <recommendedName>
        <fullName evidence="2">Phage tail lysozyme domain-containing protein</fullName>
    </recommendedName>
</protein>
<dbReference type="Pfam" id="PF18013">
    <property type="entry name" value="Phage_lysozyme2"/>
    <property type="match status" value="1"/>
</dbReference>
<name>A0A1K2I0Y2_9HYPH</name>
<dbReference type="STRING" id="665118.SAMN02983003_3157"/>
<reference evidence="3 4" key="1">
    <citation type="submission" date="2016-11" db="EMBL/GenBank/DDBJ databases">
        <authorList>
            <person name="Jaros S."/>
            <person name="Januszkiewicz K."/>
            <person name="Wedrychowicz H."/>
        </authorList>
    </citation>
    <scope>NUCLEOTIDE SEQUENCE [LARGE SCALE GENOMIC DNA]</scope>
    <source>
        <strain evidence="3 4">ATCC 23634</strain>
    </source>
</reference>
<dbReference type="Gene3D" id="1.10.530.10">
    <property type="match status" value="1"/>
</dbReference>
<dbReference type="InterPro" id="IPR041219">
    <property type="entry name" value="Phage_lysozyme2"/>
</dbReference>
<organism evidence="3 4">
    <name type="scientific">Devosia enhydra</name>
    <dbReference type="NCBI Taxonomy" id="665118"/>
    <lineage>
        <taxon>Bacteria</taxon>
        <taxon>Pseudomonadati</taxon>
        <taxon>Pseudomonadota</taxon>
        <taxon>Alphaproteobacteria</taxon>
        <taxon>Hyphomicrobiales</taxon>
        <taxon>Devosiaceae</taxon>
        <taxon>Devosia</taxon>
    </lineage>
</organism>
<dbReference type="EMBL" id="FPKU01000003">
    <property type="protein sequence ID" value="SFZ85985.1"/>
    <property type="molecule type" value="Genomic_DNA"/>
</dbReference>
<evidence type="ECO:0000313" key="3">
    <source>
        <dbReference type="EMBL" id="SFZ85985.1"/>
    </source>
</evidence>
<keyword evidence="1" id="KW-0812">Transmembrane</keyword>
<dbReference type="AlphaFoldDB" id="A0A1K2I0Y2"/>
<feature type="domain" description="Phage tail lysozyme" evidence="2">
    <location>
        <begin position="24"/>
        <end position="142"/>
    </location>
</feature>
<evidence type="ECO:0000313" key="4">
    <source>
        <dbReference type="Proteomes" id="UP000183447"/>
    </source>
</evidence>
<keyword evidence="1" id="KW-1133">Transmembrane helix</keyword>
<evidence type="ECO:0000259" key="2">
    <source>
        <dbReference type="Pfam" id="PF18013"/>
    </source>
</evidence>
<proteinExistence type="predicted"/>
<dbReference type="Proteomes" id="UP000183447">
    <property type="component" value="Unassembled WGS sequence"/>
</dbReference>